<organism evidence="2 3">
    <name type="scientific">Scophthalmus maximus</name>
    <name type="common">Turbot</name>
    <name type="synonym">Psetta maxima</name>
    <dbReference type="NCBI Taxonomy" id="52904"/>
    <lineage>
        <taxon>Eukaryota</taxon>
        <taxon>Metazoa</taxon>
        <taxon>Chordata</taxon>
        <taxon>Craniata</taxon>
        <taxon>Vertebrata</taxon>
        <taxon>Euteleostomi</taxon>
        <taxon>Actinopterygii</taxon>
        <taxon>Neopterygii</taxon>
        <taxon>Teleostei</taxon>
        <taxon>Neoteleostei</taxon>
        <taxon>Acanthomorphata</taxon>
        <taxon>Carangaria</taxon>
        <taxon>Pleuronectiformes</taxon>
        <taxon>Pleuronectoidei</taxon>
        <taxon>Scophthalmidae</taxon>
        <taxon>Scophthalmus</taxon>
    </lineage>
</organism>
<evidence type="ECO:0000256" key="1">
    <source>
        <dbReference type="SAM" id="MobiDB-lite"/>
    </source>
</evidence>
<proteinExistence type="predicted"/>
<dbReference type="AlphaFoldDB" id="A0A6A4SRI3"/>
<dbReference type="EMBL" id="VEVO01000013">
    <property type="protein sequence ID" value="KAF0032922.1"/>
    <property type="molecule type" value="Genomic_DNA"/>
</dbReference>
<dbReference type="Proteomes" id="UP000438429">
    <property type="component" value="Unassembled WGS sequence"/>
</dbReference>
<sequence length="134" mass="15035">MRFCYLSLPVHSSGGYFSTGLAMRGQKHRSDQLTVFTWQGRRKKEKKHKNFHKPVAPLSPTLTSTAAAAARPEEREEAIQSTDKSLASAFKQMEQPLQFRTPCTRMFSLVGSRRDGGDRSDKSKSTLSDGRVKT</sequence>
<protein>
    <submittedName>
        <fullName evidence="2">Uncharacterized protein</fullName>
    </submittedName>
</protein>
<comment type="caution">
    <text evidence="2">The sequence shown here is derived from an EMBL/GenBank/DDBJ whole genome shotgun (WGS) entry which is preliminary data.</text>
</comment>
<accession>A0A6A4SRI3</accession>
<feature type="compositionally biased region" description="Low complexity" evidence="1">
    <location>
        <begin position="56"/>
        <end position="70"/>
    </location>
</feature>
<evidence type="ECO:0000313" key="2">
    <source>
        <dbReference type="EMBL" id="KAF0032922.1"/>
    </source>
</evidence>
<feature type="region of interest" description="Disordered" evidence="1">
    <location>
        <begin position="110"/>
        <end position="134"/>
    </location>
</feature>
<evidence type="ECO:0000313" key="3">
    <source>
        <dbReference type="Proteomes" id="UP000438429"/>
    </source>
</evidence>
<feature type="region of interest" description="Disordered" evidence="1">
    <location>
        <begin position="41"/>
        <end position="83"/>
    </location>
</feature>
<feature type="compositionally biased region" description="Basic residues" evidence="1">
    <location>
        <begin position="41"/>
        <end position="52"/>
    </location>
</feature>
<feature type="compositionally biased region" description="Basic and acidic residues" evidence="1">
    <location>
        <begin position="112"/>
        <end position="134"/>
    </location>
</feature>
<name>A0A6A4SRI3_SCOMX</name>
<reference evidence="2 3" key="1">
    <citation type="submission" date="2019-06" db="EMBL/GenBank/DDBJ databases">
        <title>Draft genomes of female and male turbot (Scophthalmus maximus).</title>
        <authorList>
            <person name="Xu H."/>
            <person name="Xu X.-W."/>
            <person name="Shao C."/>
            <person name="Chen S."/>
        </authorList>
    </citation>
    <scope>NUCLEOTIDE SEQUENCE [LARGE SCALE GENOMIC DNA]</scope>
    <source>
        <strain evidence="2">Ysfricsl-2016a</strain>
        <tissue evidence="2">Blood</tissue>
    </source>
</reference>
<gene>
    <name evidence="2" type="ORF">F2P81_015212</name>
</gene>